<dbReference type="Proteomes" id="UP000053144">
    <property type="component" value="Chromosome 3"/>
</dbReference>
<gene>
    <name evidence="2" type="ORF">LR48_Vigan03g022400</name>
</gene>
<proteinExistence type="predicted"/>
<evidence type="ECO:0000256" key="1">
    <source>
        <dbReference type="SAM" id="MobiDB-lite"/>
    </source>
</evidence>
<protein>
    <submittedName>
        <fullName evidence="2">Uncharacterized protein</fullName>
    </submittedName>
</protein>
<name>A0A0L9U1Z2_PHAAN</name>
<evidence type="ECO:0000313" key="2">
    <source>
        <dbReference type="EMBL" id="KOM36843.1"/>
    </source>
</evidence>
<organism evidence="2 3">
    <name type="scientific">Phaseolus angularis</name>
    <name type="common">Azuki bean</name>
    <name type="synonym">Vigna angularis</name>
    <dbReference type="NCBI Taxonomy" id="3914"/>
    <lineage>
        <taxon>Eukaryota</taxon>
        <taxon>Viridiplantae</taxon>
        <taxon>Streptophyta</taxon>
        <taxon>Embryophyta</taxon>
        <taxon>Tracheophyta</taxon>
        <taxon>Spermatophyta</taxon>
        <taxon>Magnoliopsida</taxon>
        <taxon>eudicotyledons</taxon>
        <taxon>Gunneridae</taxon>
        <taxon>Pentapetalae</taxon>
        <taxon>rosids</taxon>
        <taxon>fabids</taxon>
        <taxon>Fabales</taxon>
        <taxon>Fabaceae</taxon>
        <taxon>Papilionoideae</taxon>
        <taxon>50 kb inversion clade</taxon>
        <taxon>NPAAA clade</taxon>
        <taxon>indigoferoid/millettioid clade</taxon>
        <taxon>Phaseoleae</taxon>
        <taxon>Vigna</taxon>
    </lineage>
</organism>
<dbReference type="EMBL" id="CM003373">
    <property type="protein sequence ID" value="KOM36843.1"/>
    <property type="molecule type" value="Genomic_DNA"/>
</dbReference>
<dbReference type="Gramene" id="KOM36843">
    <property type="protein sequence ID" value="KOM36843"/>
    <property type="gene ID" value="LR48_Vigan03g022400"/>
</dbReference>
<dbReference type="AlphaFoldDB" id="A0A0L9U1Z2"/>
<accession>A0A0L9U1Z2</accession>
<evidence type="ECO:0000313" key="3">
    <source>
        <dbReference type="Proteomes" id="UP000053144"/>
    </source>
</evidence>
<sequence>MTVPPKLTPLAGYPAGRPFRPSLPGPRKRPPRLTIRPFGLQATCSTSTIRPFGLKYFAKFGTKRSTIRPQPLGRSFQVIRSSDINHPAIWPPRYFAKFGTKRSTIRPQPLGRSFQVIRSSDINHPTIWPPRYVFDLYHSAIRPFGLRYFTKFGTQHSTIRPQPLGRSSQVIRSSDINHPAIWPPRYFAKFGTQRSTIRPQPLGRSSQVIRSSDINHPAIWPPRYVFDLYHSALGTSINLALNVRPSGFNLLVARPKKFDRPTSTIRPFGLQGTCSTSTIWPFGLRYLAEFGIQHLAFRLNSRPFGLNRLWKHFASTVGYQASTLNRSASPQPNLDSDVPADRIQLIDHTLVLGIRPFGLTRTRPFGHKGTWPSGLYRLPFMASSVQAFNNSAEQISSTRMFFKNSWATHGH</sequence>
<reference evidence="3" key="1">
    <citation type="journal article" date="2015" name="Proc. Natl. Acad. Sci. U.S.A.">
        <title>Genome sequencing of adzuki bean (Vigna angularis) provides insight into high starch and low fat accumulation and domestication.</title>
        <authorList>
            <person name="Yang K."/>
            <person name="Tian Z."/>
            <person name="Chen C."/>
            <person name="Luo L."/>
            <person name="Zhao B."/>
            <person name="Wang Z."/>
            <person name="Yu L."/>
            <person name="Li Y."/>
            <person name="Sun Y."/>
            <person name="Li W."/>
            <person name="Chen Y."/>
            <person name="Li Y."/>
            <person name="Zhang Y."/>
            <person name="Ai D."/>
            <person name="Zhao J."/>
            <person name="Shang C."/>
            <person name="Ma Y."/>
            <person name="Wu B."/>
            <person name="Wang M."/>
            <person name="Gao L."/>
            <person name="Sun D."/>
            <person name="Zhang P."/>
            <person name="Guo F."/>
            <person name="Wang W."/>
            <person name="Li Y."/>
            <person name="Wang J."/>
            <person name="Varshney R.K."/>
            <person name="Wang J."/>
            <person name="Ling H.Q."/>
            <person name="Wan P."/>
        </authorList>
    </citation>
    <scope>NUCLEOTIDE SEQUENCE</scope>
    <source>
        <strain evidence="3">cv. Jingnong 6</strain>
    </source>
</reference>
<feature type="region of interest" description="Disordered" evidence="1">
    <location>
        <begin position="1"/>
        <end position="32"/>
    </location>
</feature>